<dbReference type="OrthoDB" id="10006997at2759"/>
<feature type="compositionally biased region" description="Polar residues" evidence="8">
    <location>
        <begin position="591"/>
        <end position="611"/>
    </location>
</feature>
<dbReference type="EMBL" id="LSSL01002624">
    <property type="protein sequence ID" value="OLY81259.1"/>
    <property type="molecule type" value="Genomic_DNA"/>
</dbReference>
<reference evidence="11 12" key="1">
    <citation type="journal article" date="2016" name="Mol. Biol. Evol.">
        <title>Genome-Wide Survey of Gut Fungi (Harpellales) Reveals the First Horizontally Transferred Ubiquitin Gene from a Mosquito Host.</title>
        <authorList>
            <person name="Wang Y."/>
            <person name="White M.M."/>
            <person name="Kvist S."/>
            <person name="Moncalvo J.M."/>
        </authorList>
    </citation>
    <scope>NUCLEOTIDE SEQUENCE [LARGE SCALE GENOMIC DNA]</scope>
    <source>
        <strain evidence="11 12">ALG-7-W6</strain>
    </source>
</reference>
<evidence type="ECO:0000256" key="6">
    <source>
        <dbReference type="ARBA" id="ARBA00023212"/>
    </source>
</evidence>
<feature type="signal peptide" evidence="9">
    <location>
        <begin position="1"/>
        <end position="22"/>
    </location>
</feature>
<dbReference type="AlphaFoldDB" id="A0A1R0GWJ0"/>
<dbReference type="GO" id="GO:0030042">
    <property type="term" value="P:actin filament depolymerization"/>
    <property type="evidence" value="ECO:0007669"/>
    <property type="project" value="TreeGrafter"/>
</dbReference>
<accession>A0A1R0GWJ0</accession>
<dbReference type="Proteomes" id="UP000187455">
    <property type="component" value="Unassembled WGS sequence"/>
</dbReference>
<comment type="subunit">
    <text evidence="7">Interacts with G-actin; ADP-actin form.</text>
</comment>
<dbReference type="InterPro" id="IPR002108">
    <property type="entry name" value="ADF-H"/>
</dbReference>
<evidence type="ECO:0000313" key="12">
    <source>
        <dbReference type="Proteomes" id="UP000187455"/>
    </source>
</evidence>
<keyword evidence="5" id="KW-0009">Actin-binding</keyword>
<feature type="domain" description="ADF-H" evidence="10">
    <location>
        <begin position="1"/>
        <end position="94"/>
    </location>
</feature>
<dbReference type="GO" id="GO:0003785">
    <property type="term" value="F:actin monomer binding"/>
    <property type="evidence" value="ECO:0007669"/>
    <property type="project" value="TreeGrafter"/>
</dbReference>
<dbReference type="GO" id="GO:0005884">
    <property type="term" value="C:actin filament"/>
    <property type="evidence" value="ECO:0007669"/>
    <property type="project" value="TreeGrafter"/>
</dbReference>
<comment type="caution">
    <text evidence="11">The sequence shown here is derived from an EMBL/GenBank/DDBJ whole genome shotgun (WGS) entry which is preliminary data.</text>
</comment>
<feature type="region of interest" description="Disordered" evidence="8">
    <location>
        <begin position="588"/>
        <end position="630"/>
    </location>
</feature>
<keyword evidence="3" id="KW-0963">Cytoplasm</keyword>
<dbReference type="PROSITE" id="PS51263">
    <property type="entry name" value="ADF_H"/>
    <property type="match status" value="1"/>
</dbReference>
<feature type="region of interest" description="Disordered" evidence="8">
    <location>
        <begin position="95"/>
        <end position="121"/>
    </location>
</feature>
<evidence type="ECO:0000256" key="3">
    <source>
        <dbReference type="ARBA" id="ARBA00022490"/>
    </source>
</evidence>
<keyword evidence="12" id="KW-1185">Reference proteome</keyword>
<dbReference type="SUPFAM" id="SSF55753">
    <property type="entry name" value="Actin depolymerizing proteins"/>
    <property type="match status" value="1"/>
</dbReference>
<evidence type="ECO:0000256" key="2">
    <source>
        <dbReference type="ARBA" id="ARBA00009557"/>
    </source>
</evidence>
<dbReference type="InterPro" id="IPR028458">
    <property type="entry name" value="Twinfilin"/>
</dbReference>
<keyword evidence="9" id="KW-0732">Signal</keyword>
<keyword evidence="6" id="KW-0206">Cytoskeleton</keyword>
<dbReference type="PANTHER" id="PTHR13759:SF1">
    <property type="entry name" value="TWINFILIN"/>
    <property type="match status" value="1"/>
</dbReference>
<evidence type="ECO:0000256" key="4">
    <source>
        <dbReference type="ARBA" id="ARBA00022737"/>
    </source>
</evidence>
<feature type="chain" id="PRO_5013181210" description="ADF-H domain-containing protein" evidence="9">
    <location>
        <begin position="23"/>
        <end position="630"/>
    </location>
</feature>
<dbReference type="Gene3D" id="3.40.20.10">
    <property type="entry name" value="Severin"/>
    <property type="match status" value="1"/>
</dbReference>
<sequence length="630" mass="69440">MFLNKKLFTILVAASISDFVEFDVPSFILICNDSLKWVLILWMPEGKVHIKDRMLYASTQGQVKQKVGFARLAESLQISDLHELEVACGLKNSDSYAPKKQTSNTQSVRIGSSNKTFDPRSAMSQSELQKLQVLQEEDLARKDLENDTAYRLKQISLKSGSPFSSNSNIFRQNDSNEPLNVHQEYMHVKSTIAAKTGGFHSIEIPISSSDLQEISSSVSSSLKIWLELEIVNKKNCILKSSSPDCDSISVFIQSIPETSVSNLRMVYSSSANHIMSQLIDSGVQLTHKVGFLVGIYSNVTVDTNEIRKLISDGTAKHIDKLKSVEEVLKYRPQAPARSVPTRFVFSSENSKSIMDNPTNQFPKQKNFQSNNLVAELSSVHGSKSPPIQPTKSSFASSKAVFSNPHVTSNSSFTKSGSSFKPIVHQKSQFTNDSSSLSFQKGTDLNKETSPPVDLTSPNPVLNNENDEAVNILSNSTNFENSAKNINQLDSDLLEKSKDLLNDTLAIADLSPDESYQSFIPENNKPVNNTILSQSKVSEIQSNPIANPAPSKSFNSSFKSTSTKSHESETMVLTKPLFEPVKTKKLFAPVNQPLSSVSTPKSDTYLTSPNTKSTDEQVNPLPKPKRAAKSP</sequence>
<evidence type="ECO:0000256" key="7">
    <source>
        <dbReference type="ARBA" id="ARBA00038532"/>
    </source>
</evidence>
<dbReference type="GO" id="GO:0051016">
    <property type="term" value="P:barbed-end actin filament capping"/>
    <property type="evidence" value="ECO:0007669"/>
    <property type="project" value="TreeGrafter"/>
</dbReference>
<keyword evidence="4" id="KW-0677">Repeat</keyword>
<dbReference type="PANTHER" id="PTHR13759">
    <property type="entry name" value="TWINFILIN"/>
    <property type="match status" value="1"/>
</dbReference>
<evidence type="ECO:0000256" key="8">
    <source>
        <dbReference type="SAM" id="MobiDB-lite"/>
    </source>
</evidence>
<evidence type="ECO:0000256" key="9">
    <source>
        <dbReference type="SAM" id="SignalP"/>
    </source>
</evidence>
<name>A0A1R0GWJ0_9FUNG</name>
<evidence type="ECO:0000313" key="11">
    <source>
        <dbReference type="EMBL" id="OLY81259.1"/>
    </source>
</evidence>
<feature type="compositionally biased region" description="Low complexity" evidence="8">
    <location>
        <begin position="545"/>
        <end position="562"/>
    </location>
</feature>
<proteinExistence type="inferred from homology"/>
<dbReference type="GO" id="GO:0005737">
    <property type="term" value="C:cytoplasm"/>
    <property type="evidence" value="ECO:0007669"/>
    <property type="project" value="TreeGrafter"/>
</dbReference>
<dbReference type="GO" id="GO:0051015">
    <property type="term" value="F:actin filament binding"/>
    <property type="evidence" value="ECO:0007669"/>
    <property type="project" value="TreeGrafter"/>
</dbReference>
<feature type="region of interest" description="Disordered" evidence="8">
    <location>
        <begin position="541"/>
        <end position="570"/>
    </location>
</feature>
<feature type="compositionally biased region" description="Polar residues" evidence="8">
    <location>
        <begin position="430"/>
        <end position="442"/>
    </location>
</feature>
<evidence type="ECO:0000259" key="10">
    <source>
        <dbReference type="PROSITE" id="PS51263"/>
    </source>
</evidence>
<evidence type="ECO:0000256" key="5">
    <source>
        <dbReference type="ARBA" id="ARBA00023203"/>
    </source>
</evidence>
<organism evidence="11 12">
    <name type="scientific">Smittium mucronatum</name>
    <dbReference type="NCBI Taxonomy" id="133383"/>
    <lineage>
        <taxon>Eukaryota</taxon>
        <taxon>Fungi</taxon>
        <taxon>Fungi incertae sedis</taxon>
        <taxon>Zoopagomycota</taxon>
        <taxon>Kickxellomycotina</taxon>
        <taxon>Harpellomycetes</taxon>
        <taxon>Harpellales</taxon>
        <taxon>Legeriomycetaceae</taxon>
        <taxon>Smittium</taxon>
    </lineage>
</organism>
<comment type="similarity">
    <text evidence="2">Belongs to the actin-binding proteins ADF family. Twinfilin subfamily.</text>
</comment>
<comment type="subcellular location">
    <subcellularLocation>
        <location evidence="1">Cytoplasm</location>
        <location evidence="1">Cytoskeleton</location>
    </subcellularLocation>
</comment>
<feature type="region of interest" description="Disordered" evidence="8">
    <location>
        <begin position="430"/>
        <end position="464"/>
    </location>
</feature>
<evidence type="ECO:0000256" key="1">
    <source>
        <dbReference type="ARBA" id="ARBA00004245"/>
    </source>
</evidence>
<dbReference type="Pfam" id="PF00241">
    <property type="entry name" value="Cofilin_ADF"/>
    <property type="match status" value="1"/>
</dbReference>
<dbReference type="InterPro" id="IPR029006">
    <property type="entry name" value="ADF-H/Gelsolin-like_dom_sf"/>
</dbReference>
<protein>
    <recommendedName>
        <fullName evidence="10">ADF-H domain-containing protein</fullName>
    </recommendedName>
</protein>
<gene>
    <name evidence="11" type="ORF">AYI68_g4645</name>
</gene>